<accession>V6F386</accession>
<feature type="region of interest" description="Disordered" evidence="1">
    <location>
        <begin position="27"/>
        <end position="63"/>
    </location>
</feature>
<dbReference type="Proteomes" id="UP000018922">
    <property type="component" value="Chromosome I"/>
</dbReference>
<dbReference type="STRING" id="1430440.MGMSRv2__2627"/>
<keyword evidence="3" id="KW-1185">Reference proteome</keyword>
<dbReference type="AlphaFoldDB" id="V6F386"/>
<evidence type="ECO:0000313" key="2">
    <source>
        <dbReference type="EMBL" id="CDK99842.1"/>
    </source>
</evidence>
<gene>
    <name evidence="2" type="ordered locus">MGMSRv2__2627</name>
</gene>
<evidence type="ECO:0000256" key="1">
    <source>
        <dbReference type="SAM" id="MobiDB-lite"/>
    </source>
</evidence>
<name>V6F386_MAGGM</name>
<protein>
    <submittedName>
        <fullName evidence="2">Uncharacterized protein</fullName>
    </submittedName>
</protein>
<sequence>MSNTIRKHPRMNLGLMALESRWKTARDNGGHVVSHPSGLRGRPGGGQEAGKPVPTPPKTGLLHRDKPVGKLAFSKQPKLAARNAAIRFS</sequence>
<organism evidence="2 3">
    <name type="scientific">Magnetospirillum gryphiswaldense (strain DSM 6361 / JCM 21280 / NBRC 15271 / MSR-1)</name>
    <dbReference type="NCBI Taxonomy" id="431944"/>
    <lineage>
        <taxon>Bacteria</taxon>
        <taxon>Pseudomonadati</taxon>
        <taxon>Pseudomonadota</taxon>
        <taxon>Alphaproteobacteria</taxon>
        <taxon>Rhodospirillales</taxon>
        <taxon>Rhodospirillaceae</taxon>
        <taxon>Magnetospirillum</taxon>
    </lineage>
</organism>
<dbReference type="HOGENOM" id="CLU_2451048_0_0_5"/>
<dbReference type="EMBL" id="HG794546">
    <property type="protein sequence ID" value="CDK99842.1"/>
    <property type="molecule type" value="Genomic_DNA"/>
</dbReference>
<proteinExistence type="predicted"/>
<reference evidence="2 3" key="1">
    <citation type="journal article" date="2014" name="Genome Announc.">
        <title>Complete genome sequence of Magnetospirillum gryphiswaldense MSR-1.</title>
        <authorList>
            <person name="Wang X."/>
            <person name="Wang Q."/>
            <person name="Zhang W."/>
            <person name="Wang Y."/>
            <person name="Li L."/>
            <person name="Wen T."/>
            <person name="Zhang T."/>
            <person name="Zhang Y."/>
            <person name="Xu J."/>
            <person name="Hu J."/>
            <person name="Li S."/>
            <person name="Liu L."/>
            <person name="Liu J."/>
            <person name="Jiang W."/>
            <person name="Tian J."/>
            <person name="Li Y."/>
            <person name="Schuler D."/>
            <person name="Wang L."/>
            <person name="Li J."/>
        </authorList>
    </citation>
    <scope>NUCLEOTIDE SEQUENCE [LARGE SCALE GENOMIC DNA]</scope>
    <source>
        <strain evidence="3">DSM 6361 / JCM 21280 / NBRC 15271 / MSR-1</strain>
    </source>
</reference>
<dbReference type="KEGG" id="mgy:MGMSRv2__2627"/>
<evidence type="ECO:0000313" key="3">
    <source>
        <dbReference type="Proteomes" id="UP000018922"/>
    </source>
</evidence>